<dbReference type="AlphaFoldDB" id="A0A7L7KRK9"/>
<sequence length="312" mass="36522">MIKRNQDYISKFLVILAIIIFLDVMNVIMNLYINVNDELGINVVDMLFIIKLIGSISLFAVLLRWASNKDNTLQKQQLVIHTIYVILVSMFYFFIMYLFKYSIILNAMDILRNKMIDGNPATLLNFAIYTYNTLKFVKSSYQGFNSEFILMLQIVFLVWHLRNLMTLDIEEEETEHYDDFLFVRGHKFVALAMIIVSFLSINIFEYIYDPLEAVMFLVSSFIFTIQIPIFLFLNRIWAMDRNHTLPSEFKTFYKVVNVLLYVTVIGLGIYLGIQVIALSQGSFSYRFFMSVAGFITSFYMLLSVNKIRSLIV</sequence>
<evidence type="ECO:0000313" key="2">
    <source>
        <dbReference type="EMBL" id="QMS85347.1"/>
    </source>
</evidence>
<feature type="transmembrane region" description="Helical" evidence="1">
    <location>
        <begin position="39"/>
        <end position="66"/>
    </location>
</feature>
<accession>A0A7L7KRK9</accession>
<gene>
    <name evidence="2" type="ORF">G4Z02_06135</name>
</gene>
<evidence type="ECO:0000313" key="3">
    <source>
        <dbReference type="Proteomes" id="UP000514720"/>
    </source>
</evidence>
<feature type="transmembrane region" description="Helical" evidence="1">
    <location>
        <begin position="78"/>
        <end position="99"/>
    </location>
</feature>
<proteinExistence type="predicted"/>
<dbReference type="EMBL" id="CP048914">
    <property type="protein sequence ID" value="QMS85347.1"/>
    <property type="molecule type" value="Genomic_DNA"/>
</dbReference>
<evidence type="ECO:0000256" key="1">
    <source>
        <dbReference type="SAM" id="Phobius"/>
    </source>
</evidence>
<keyword evidence="1" id="KW-0472">Membrane</keyword>
<feature type="transmembrane region" description="Helical" evidence="1">
    <location>
        <begin position="214"/>
        <end position="237"/>
    </location>
</feature>
<feature type="transmembrane region" description="Helical" evidence="1">
    <location>
        <begin position="188"/>
        <end position="208"/>
    </location>
</feature>
<organism evidence="2 3">
    <name type="scientific">Candidatus Xianfuyuplasma coldseepsis</name>
    <dbReference type="NCBI Taxonomy" id="2782163"/>
    <lineage>
        <taxon>Bacteria</taxon>
        <taxon>Bacillati</taxon>
        <taxon>Mycoplasmatota</taxon>
        <taxon>Mollicutes</taxon>
        <taxon>Candidatus Izemoplasmatales</taxon>
        <taxon>Candidatus Izemoplasmataceae</taxon>
        <taxon>Candidatus Xianfuyuplasma</taxon>
    </lineage>
</organism>
<feature type="transmembrane region" description="Helical" evidence="1">
    <location>
        <begin position="283"/>
        <end position="302"/>
    </location>
</feature>
<dbReference type="KEGG" id="xcl:G4Z02_06135"/>
<feature type="transmembrane region" description="Helical" evidence="1">
    <location>
        <begin position="258"/>
        <end position="277"/>
    </location>
</feature>
<protein>
    <submittedName>
        <fullName evidence="2">Uncharacterized protein</fullName>
    </submittedName>
</protein>
<keyword evidence="1" id="KW-1133">Transmembrane helix</keyword>
<reference evidence="2 3" key="1">
    <citation type="submission" date="2020-02" db="EMBL/GenBank/DDBJ databases">
        <authorList>
            <person name="Zheng R.K."/>
            <person name="Sun C.M."/>
        </authorList>
    </citation>
    <scope>NUCLEOTIDE SEQUENCE [LARGE SCALE GENOMIC DNA]</scope>
    <source>
        <strain evidence="3">zrk13</strain>
    </source>
</reference>
<feature type="transmembrane region" description="Helical" evidence="1">
    <location>
        <begin position="12"/>
        <end position="33"/>
    </location>
</feature>
<feature type="transmembrane region" description="Helical" evidence="1">
    <location>
        <begin position="148"/>
        <end position="167"/>
    </location>
</feature>
<keyword evidence="1" id="KW-0812">Transmembrane</keyword>
<dbReference type="Proteomes" id="UP000514720">
    <property type="component" value="Chromosome"/>
</dbReference>
<dbReference type="RefSeq" id="WP_258877139.1">
    <property type="nucleotide sequence ID" value="NZ_CP048914.1"/>
</dbReference>
<keyword evidence="3" id="KW-1185">Reference proteome</keyword>
<name>A0A7L7KRK9_9MOLU</name>